<dbReference type="VEuPathDB" id="FungiDB:Z518_04906"/>
<organism evidence="6 7">
    <name type="scientific">Rhinocladiella mackenziei CBS 650.93</name>
    <dbReference type="NCBI Taxonomy" id="1442369"/>
    <lineage>
        <taxon>Eukaryota</taxon>
        <taxon>Fungi</taxon>
        <taxon>Dikarya</taxon>
        <taxon>Ascomycota</taxon>
        <taxon>Pezizomycotina</taxon>
        <taxon>Eurotiomycetes</taxon>
        <taxon>Chaetothyriomycetidae</taxon>
        <taxon>Chaetothyriales</taxon>
        <taxon>Herpotrichiellaceae</taxon>
        <taxon>Rhinocladiella</taxon>
    </lineage>
</organism>
<evidence type="ECO:0000256" key="3">
    <source>
        <dbReference type="ARBA" id="ARBA00022723"/>
    </source>
</evidence>
<keyword evidence="3 5" id="KW-0479">Metal-binding</keyword>
<dbReference type="PRINTS" id="PR00385">
    <property type="entry name" value="P450"/>
</dbReference>
<dbReference type="InterPro" id="IPR001128">
    <property type="entry name" value="Cyt_P450"/>
</dbReference>
<feature type="binding site" description="axial binding residue" evidence="5">
    <location>
        <position position="437"/>
    </location>
    <ligand>
        <name>heme</name>
        <dbReference type="ChEBI" id="CHEBI:30413"/>
    </ligand>
    <ligandPart>
        <name>Fe</name>
        <dbReference type="ChEBI" id="CHEBI:18248"/>
    </ligandPart>
</feature>
<dbReference type="GO" id="GO:0004497">
    <property type="term" value="F:monooxygenase activity"/>
    <property type="evidence" value="ECO:0007669"/>
    <property type="project" value="InterPro"/>
</dbReference>
<dbReference type="InterPro" id="IPR036396">
    <property type="entry name" value="Cyt_P450_sf"/>
</dbReference>
<reference evidence="6 7" key="1">
    <citation type="submission" date="2015-01" db="EMBL/GenBank/DDBJ databases">
        <title>The Genome Sequence of Rhinocladiella mackenzie CBS 650.93.</title>
        <authorList>
            <consortium name="The Broad Institute Genomics Platform"/>
            <person name="Cuomo C."/>
            <person name="de Hoog S."/>
            <person name="Gorbushina A."/>
            <person name="Stielow B."/>
            <person name="Teixiera M."/>
            <person name="Abouelleil A."/>
            <person name="Chapman S.B."/>
            <person name="Priest M."/>
            <person name="Young S.K."/>
            <person name="Wortman J."/>
            <person name="Nusbaum C."/>
            <person name="Birren B."/>
        </authorList>
    </citation>
    <scope>NUCLEOTIDE SEQUENCE [LARGE SCALE GENOMIC DNA]</scope>
    <source>
        <strain evidence="6 7">CBS 650.93</strain>
    </source>
</reference>
<dbReference type="GO" id="GO:0016705">
    <property type="term" value="F:oxidoreductase activity, acting on paired donors, with incorporation or reduction of molecular oxygen"/>
    <property type="evidence" value="ECO:0007669"/>
    <property type="project" value="InterPro"/>
</dbReference>
<dbReference type="GO" id="GO:0005506">
    <property type="term" value="F:iron ion binding"/>
    <property type="evidence" value="ECO:0007669"/>
    <property type="project" value="InterPro"/>
</dbReference>
<dbReference type="Pfam" id="PF00067">
    <property type="entry name" value="p450"/>
    <property type="match status" value="1"/>
</dbReference>
<dbReference type="EMBL" id="KN847477">
    <property type="protein sequence ID" value="KIX06930.1"/>
    <property type="molecule type" value="Genomic_DNA"/>
</dbReference>
<comment type="similarity">
    <text evidence="2">Belongs to the cytochrome P450 family.</text>
</comment>
<dbReference type="GO" id="GO:0020037">
    <property type="term" value="F:heme binding"/>
    <property type="evidence" value="ECO:0007669"/>
    <property type="project" value="InterPro"/>
</dbReference>
<dbReference type="PRINTS" id="PR00465">
    <property type="entry name" value="EP450IV"/>
</dbReference>
<dbReference type="PANTHER" id="PTHR24305">
    <property type="entry name" value="CYTOCHROME P450"/>
    <property type="match status" value="1"/>
</dbReference>
<evidence type="ECO:0000256" key="4">
    <source>
        <dbReference type="ARBA" id="ARBA00023004"/>
    </source>
</evidence>
<gene>
    <name evidence="6" type="ORF">Z518_04906</name>
</gene>
<dbReference type="InterPro" id="IPR050121">
    <property type="entry name" value="Cytochrome_P450_monoxygenase"/>
</dbReference>
<evidence type="ECO:0000313" key="6">
    <source>
        <dbReference type="EMBL" id="KIX06930.1"/>
    </source>
</evidence>
<dbReference type="STRING" id="1442369.A0A0D2JCT4"/>
<comment type="cofactor">
    <cofactor evidence="1 5">
        <name>heme</name>
        <dbReference type="ChEBI" id="CHEBI:30413"/>
    </cofactor>
</comment>
<dbReference type="Proteomes" id="UP000053617">
    <property type="component" value="Unassembled WGS sequence"/>
</dbReference>
<dbReference type="CDD" id="cd11060">
    <property type="entry name" value="CYP57A1-like"/>
    <property type="match status" value="1"/>
</dbReference>
<name>A0A0D2JCT4_9EURO</name>
<keyword evidence="5" id="KW-0349">Heme</keyword>
<protein>
    <recommendedName>
        <fullName evidence="8">Cytochrome P450 monooxygenase</fullName>
    </recommendedName>
</protein>
<evidence type="ECO:0000256" key="2">
    <source>
        <dbReference type="ARBA" id="ARBA00010617"/>
    </source>
</evidence>
<dbReference type="RefSeq" id="XP_013274066.1">
    <property type="nucleotide sequence ID" value="XM_013418612.1"/>
</dbReference>
<keyword evidence="4 5" id="KW-0408">Iron</keyword>
<proteinExistence type="inferred from homology"/>
<dbReference type="GeneID" id="25292977"/>
<dbReference type="InterPro" id="IPR002403">
    <property type="entry name" value="Cyt_P450_E_grp-IV"/>
</dbReference>
<accession>A0A0D2JCT4</accession>
<dbReference type="HOGENOM" id="CLU_001570_14_0_1"/>
<keyword evidence="7" id="KW-1185">Reference proteome</keyword>
<evidence type="ECO:0000313" key="7">
    <source>
        <dbReference type="Proteomes" id="UP000053617"/>
    </source>
</evidence>
<dbReference type="Gene3D" id="1.10.630.10">
    <property type="entry name" value="Cytochrome P450"/>
    <property type="match status" value="1"/>
</dbReference>
<dbReference type="PANTHER" id="PTHR24305:SF168">
    <property type="entry name" value="P450, PUTATIVE (EUROFUNG)-RELATED"/>
    <property type="match status" value="1"/>
</dbReference>
<evidence type="ECO:0008006" key="8">
    <source>
        <dbReference type="Google" id="ProtNLM"/>
    </source>
</evidence>
<dbReference type="SUPFAM" id="SSF48264">
    <property type="entry name" value="Cytochrome P450"/>
    <property type="match status" value="1"/>
</dbReference>
<dbReference type="AlphaFoldDB" id="A0A0D2JCT4"/>
<sequence>MAYTLALILIGAFALYTVVKTYLDYRKLSHFKGPPLAAFTSLWMVKQAITANMNVAQKEALRKYGSPARISPKLLVTDDPELLRHMSAPRSKWTRSSWYEGMKLDARVNNIFCERDERKHADMRAKMIGAYSGKEIDTLEPDIDENLQRLLALIKREYNGKPLDMALLASFFTLDVLSQIAFGDPFGFVEANEDLFNFNKIANQFFAVIELIVNHDTLRNIIQSRPMQKLLAPKGTDEFGQGRIIGIAQKAVAERYRPGAKVKRDMLGHFIAKGLSQTQAEAESHLQIIAGSDSTSGTLRITMMMLVGNTVAYRKLVSEIDNAVAAGKISFPIVQNSEAAELEYLQACIWEGLRLFPPLFGLKSKLAPPEGDTINGVFYPPGTEVALCDEAFGRRKDIFGPDADVYRPDRWLHPDPDVRARYLRHTELIFGSGRYVCLGKTIAMMEMSKAIFEVNRATLQISYLKYTDFSQPSW</sequence>
<evidence type="ECO:0000256" key="1">
    <source>
        <dbReference type="ARBA" id="ARBA00001971"/>
    </source>
</evidence>
<dbReference type="OrthoDB" id="3934656at2759"/>
<evidence type="ECO:0000256" key="5">
    <source>
        <dbReference type="PIRSR" id="PIRSR602403-1"/>
    </source>
</evidence>